<dbReference type="KEGG" id="mro:MROS_2763"/>
<evidence type="ECO:0000256" key="1">
    <source>
        <dbReference type="ARBA" id="ARBA00022485"/>
    </source>
</evidence>
<feature type="transmembrane region" description="Helical" evidence="6">
    <location>
        <begin position="103"/>
        <end position="127"/>
    </location>
</feature>
<dbReference type="PROSITE" id="PS00198">
    <property type="entry name" value="4FE4S_FER_1"/>
    <property type="match status" value="2"/>
</dbReference>
<gene>
    <name evidence="8" type="ordered locus">MROS_2763</name>
</gene>
<name>I7A466_MELRP</name>
<feature type="domain" description="4Fe-4S ferredoxin-type" evidence="7">
    <location>
        <begin position="272"/>
        <end position="303"/>
    </location>
</feature>
<proteinExistence type="predicted"/>
<dbReference type="InterPro" id="IPR004017">
    <property type="entry name" value="Cys_rich_dom"/>
</dbReference>
<accession>I7A466</accession>
<dbReference type="Gene3D" id="1.10.1060.10">
    <property type="entry name" value="Alpha-helical ferredoxin"/>
    <property type="match status" value="1"/>
</dbReference>
<dbReference type="InterPro" id="IPR017900">
    <property type="entry name" value="4Fe4S_Fe_S_CS"/>
</dbReference>
<dbReference type="Pfam" id="PF02754">
    <property type="entry name" value="CCG"/>
    <property type="match status" value="2"/>
</dbReference>
<dbReference type="GO" id="GO:0051539">
    <property type="term" value="F:4 iron, 4 sulfur cluster binding"/>
    <property type="evidence" value="ECO:0007669"/>
    <property type="project" value="UniProtKB-KW"/>
</dbReference>
<dbReference type="InterPro" id="IPR036197">
    <property type="entry name" value="NarG-like_sf"/>
</dbReference>
<keyword evidence="1" id="KW-0004">4Fe-4S</keyword>
<keyword evidence="6" id="KW-0812">Transmembrane</keyword>
<dbReference type="GO" id="GO:0016491">
    <property type="term" value="F:oxidoreductase activity"/>
    <property type="evidence" value="ECO:0007669"/>
    <property type="project" value="UniProtKB-KW"/>
</dbReference>
<evidence type="ECO:0000256" key="3">
    <source>
        <dbReference type="ARBA" id="ARBA00023002"/>
    </source>
</evidence>
<sequence length="668" mass="76423">MTTKTIVFTIIFLTAMGFFLFNLRRILSYLKVGQPENRFDNIPERIINVIKIAFGQSKLLREPVAGVIHFLIFWGFMIFLLAVVESIIQGFFEGFNFSFFGKIYLIITFVQDIFGLFVMLAVLAALFRRFVIKVPRLNVGKKGNFDAAFILLMILGIVFSMFGQNIIHIVNNDFHYAANEFKPVSMLLSGVLFDSPHQISLSYYEFFWWMHIGLILLFLNFLPYSKHFHVVTSIPNVFFSKPEREKFIPKTIDLEDENAEQFGAADIEHLTWKQLLDGFSCTECGRCTAACPAANTGKKLSPREIIVSIRHRTEEKAPLIIRGDKENELFEKSLVHNYVSDEELWACTTCGACVNECPVSIEHLDAIIDMRRNLVLMESNFPPELNTVFKNIETNFTPWAFNWQDRANWAEGMDIKSMAEDPECEYLFWVGCAGSFDARYQNVTKAIAKLLQIANINFRILGVEEKCNGDTARRLGNEYLAQMLIQENVETLNNYGVKKIITACPHCLNTIKNEYPLFGGKFEVVHHTELLTKLIEEGKIEIAKEVKEKIKVTYHDSCYLGRYNNIYNPPREILNKLGNFELVEMERSKDKGFCCGAGGGRMFLEENEGERININRSKEAVETGARKIASACPFCMTMLNDGMKSLNKSEEIEIKDIAEIILENVINN</sequence>
<keyword evidence="6" id="KW-0472">Membrane</keyword>
<dbReference type="InterPro" id="IPR009051">
    <property type="entry name" value="Helical_ferredxn"/>
</dbReference>
<feature type="domain" description="4Fe-4S ferredoxin-type" evidence="7">
    <location>
        <begin position="336"/>
        <end position="367"/>
    </location>
</feature>
<dbReference type="HOGENOM" id="CLU_005304_1_0_10"/>
<evidence type="ECO:0000313" key="9">
    <source>
        <dbReference type="Proteomes" id="UP000009011"/>
    </source>
</evidence>
<dbReference type="Pfam" id="PF13187">
    <property type="entry name" value="Fer4_9"/>
    <property type="match status" value="1"/>
</dbReference>
<dbReference type="GO" id="GO:0046872">
    <property type="term" value="F:metal ion binding"/>
    <property type="evidence" value="ECO:0007669"/>
    <property type="project" value="UniProtKB-KW"/>
</dbReference>
<feature type="transmembrane region" description="Helical" evidence="6">
    <location>
        <begin position="148"/>
        <end position="167"/>
    </location>
</feature>
<keyword evidence="2" id="KW-0479">Metal-binding</keyword>
<reference evidence="8 9" key="1">
    <citation type="journal article" date="2013" name="PLoS ONE">
        <title>Genomic analysis of Melioribacter roseus, facultatively anaerobic organotrophic bacterium representing a novel deep lineage within Bacteriodetes/Chlorobi group.</title>
        <authorList>
            <person name="Kadnikov V.V."/>
            <person name="Mardanov A.V."/>
            <person name="Podosokorskaya O.A."/>
            <person name="Gavrilov S.N."/>
            <person name="Kublanov I.V."/>
            <person name="Beletsky A.V."/>
            <person name="Bonch-Osmolovskaya E.A."/>
            <person name="Ravin N.V."/>
        </authorList>
    </citation>
    <scope>NUCLEOTIDE SEQUENCE [LARGE SCALE GENOMIC DNA]</scope>
    <source>
        <strain evidence="9">JCM 17771 / P3M-2</strain>
    </source>
</reference>
<dbReference type="AlphaFoldDB" id="I7A466"/>
<dbReference type="PATRIC" id="fig|1191523.3.peg.2900"/>
<keyword evidence="5" id="KW-0411">Iron-sulfur</keyword>
<dbReference type="PANTHER" id="PTHR43255:SF1">
    <property type="entry name" value="IRON-SULFUR-BINDING OXIDOREDUCTASE FADF-RELATED"/>
    <property type="match status" value="1"/>
</dbReference>
<dbReference type="Proteomes" id="UP000009011">
    <property type="component" value="Chromosome"/>
</dbReference>
<dbReference type="RefSeq" id="WP_014857423.1">
    <property type="nucleotide sequence ID" value="NC_018178.1"/>
</dbReference>
<dbReference type="OrthoDB" id="9769677at2"/>
<feature type="transmembrane region" description="Helical" evidence="6">
    <location>
        <begin position="64"/>
        <end position="83"/>
    </location>
</feature>
<keyword evidence="4" id="KW-0408">Iron</keyword>
<keyword evidence="9" id="KW-1185">Reference proteome</keyword>
<dbReference type="eggNOG" id="COG0247">
    <property type="taxonomic scope" value="Bacteria"/>
</dbReference>
<dbReference type="PROSITE" id="PS51379">
    <property type="entry name" value="4FE4S_FER_2"/>
    <property type="match status" value="2"/>
</dbReference>
<dbReference type="GO" id="GO:0005886">
    <property type="term" value="C:plasma membrane"/>
    <property type="evidence" value="ECO:0007669"/>
    <property type="project" value="TreeGrafter"/>
</dbReference>
<keyword evidence="6" id="KW-1133">Transmembrane helix</keyword>
<keyword evidence="3" id="KW-0560">Oxidoreductase</keyword>
<dbReference type="InterPro" id="IPR017896">
    <property type="entry name" value="4Fe4S_Fe-S-bd"/>
</dbReference>
<evidence type="ECO:0000313" key="8">
    <source>
        <dbReference type="EMBL" id="AFN75993.1"/>
    </source>
</evidence>
<evidence type="ECO:0000256" key="2">
    <source>
        <dbReference type="ARBA" id="ARBA00022723"/>
    </source>
</evidence>
<evidence type="ECO:0000256" key="4">
    <source>
        <dbReference type="ARBA" id="ARBA00023004"/>
    </source>
</evidence>
<organism evidence="8 9">
    <name type="scientific">Melioribacter roseus (strain DSM 23840 / JCM 17771 / VKM B-2668 / P3M-2)</name>
    <dbReference type="NCBI Taxonomy" id="1191523"/>
    <lineage>
        <taxon>Bacteria</taxon>
        <taxon>Pseudomonadati</taxon>
        <taxon>Ignavibacteriota</taxon>
        <taxon>Ignavibacteria</taxon>
        <taxon>Ignavibacteriales</taxon>
        <taxon>Melioribacteraceae</taxon>
        <taxon>Melioribacter</taxon>
    </lineage>
</organism>
<dbReference type="Gene3D" id="1.20.950.20">
    <property type="entry name" value="Transmembrane di-heme cytochromes, Chain C"/>
    <property type="match status" value="1"/>
</dbReference>
<dbReference type="EMBL" id="CP003557">
    <property type="protein sequence ID" value="AFN75993.1"/>
    <property type="molecule type" value="Genomic_DNA"/>
</dbReference>
<feature type="transmembrane region" description="Helical" evidence="6">
    <location>
        <begin position="6"/>
        <end position="23"/>
    </location>
</feature>
<dbReference type="PANTHER" id="PTHR43255">
    <property type="entry name" value="IRON-SULFUR-BINDING OXIDOREDUCTASE FADF-RELATED-RELATED"/>
    <property type="match status" value="1"/>
</dbReference>
<protein>
    <submittedName>
        <fullName evidence="8">Fe-S oxidoreductase</fullName>
    </submittedName>
</protein>
<evidence type="ECO:0000259" key="7">
    <source>
        <dbReference type="PROSITE" id="PS51379"/>
    </source>
</evidence>
<dbReference type="SUPFAM" id="SSF103501">
    <property type="entry name" value="Respiratory nitrate reductase 1 gamma chain"/>
    <property type="match status" value="1"/>
</dbReference>
<evidence type="ECO:0000256" key="5">
    <source>
        <dbReference type="ARBA" id="ARBA00023014"/>
    </source>
</evidence>
<dbReference type="STRING" id="1191523.MROS_2763"/>
<dbReference type="SUPFAM" id="SSF46548">
    <property type="entry name" value="alpha-helical ferredoxin"/>
    <property type="match status" value="1"/>
</dbReference>
<feature type="transmembrane region" description="Helical" evidence="6">
    <location>
        <begin position="206"/>
        <end position="224"/>
    </location>
</feature>
<dbReference type="InterPro" id="IPR051460">
    <property type="entry name" value="HdrC_iron-sulfur_subunit"/>
</dbReference>
<evidence type="ECO:0000256" key="6">
    <source>
        <dbReference type="SAM" id="Phobius"/>
    </source>
</evidence>